<feature type="domain" description="Helicase ATP-binding" evidence="4">
    <location>
        <begin position="88"/>
        <end position="272"/>
    </location>
</feature>
<reference evidence="6 7" key="1">
    <citation type="submission" date="2024-06" db="EMBL/GenBank/DDBJ databases">
        <authorList>
            <person name="Bataeva Y.V."/>
            <person name="Grigorian L.N."/>
            <person name="Solomentsev V.I."/>
        </authorList>
    </citation>
    <scope>NUCLEOTIDE SEQUENCE [LARGE SCALE GENOMIC DNA]</scope>
    <source>
        <strain evidence="7">SCPM-O-B-12605 (RCAM04882)</strain>
    </source>
</reference>
<dbReference type="EMBL" id="JBEQNB010000013">
    <property type="protein sequence ID" value="MES0836696.1"/>
    <property type="molecule type" value="Genomic_DNA"/>
</dbReference>
<keyword evidence="2" id="KW-0067">ATP-binding</keyword>
<gene>
    <name evidence="6" type="ORF">ABUK86_23170</name>
</gene>
<evidence type="ECO:0000313" key="7">
    <source>
        <dbReference type="Proteomes" id="UP001432401"/>
    </source>
</evidence>
<feature type="compositionally biased region" description="Gly residues" evidence="3">
    <location>
        <begin position="273"/>
        <end position="282"/>
    </location>
</feature>
<accession>A0ABV2A017</accession>
<sequence length="2236" mass="244069">MQPTLAAAEVKRNITQYLSTTFALADEPVRESLEAFFTDPVHGIFRGPYLRVRTPFRASDDSWQNHLEWHPPGFSPFLHQAKAWERLSTLNSPAEPTLITTGTGSGKTESFLIPLLDHCRRERANGNNGIKAVLLYPMNALATDQAQRLNELLLDPALSQVTAGLYIGDTPETGYPRVSTARAQIRRQRPDILITNYKMLDLLLQREQDLPLWKDSALTYVVVDEFHTYDGAQGTDVAMLLRRLAAATGNSRPGYPLGGICPVATSATLGQDGPDGSGGPGSSGTPAAKDHDPTARIRAVASTVFGTEFGPDSVVGEDRLAIDEFMGKLEYALPVPDPVKVATIHDPHGDPTAMGRIMAEFTGRDDLSPRELGALLRKHILTKAVLSTLDGTVAPMARVLDQLPERGAYAWGRALSSTPELTAEALARYIALLSIARHPDTPEGERDRPLVTIETHLWVRSVSRLLRAVADKPSFAWHGETLPALGSETTTSDLGRVSLPAVYCRHCGRSGWAGISQESAPADLVTDPDKVYRGAIAGKKFVRPLIRASRAEAKENPAATLVLRSSGNHVRPVDLATDLAKHEAGQLDGVFVLADIAHTKDAFRAAENDRCPACAADQGTRFLGSGLAALASVSVTELFTGGQLAHDGQTPKTLMFSDSVQDAAHRAGFISNRSYTFSARALLAARLREHHEETGGAPLDLNDLIADTVARAEDPAYLACVVPPDMHDLPGMDRLLAGESAGGTREWDLVGERLAFTSVLEFGLRSRQGRTLELTRTAAARVRLDEPERIAALAADLLQHSGEQIEGRPSPAVFRGYVRGLLERLRTRGGISHEWLEPWIKNVGVKRFGTIWGKRPDGMPAFPRGLPAPRFLTDDRKERSEFDSVAGRGTWYQDWTTRCLKLPPDAAPRYLRRLLELLHEEGVLTRTGTDAGVNVYGLTPGHVQVQLLDNEQVATGGLRCHVCNWRQSAHPDQSADWAAVACPRYRCTGRLDVDEDRRFRHDYYRRLYREAQPFRITTAEHTGQLTRAQRERVEESFKRGSRYTDPNVLSATPTLELGIDIGQLDAVVLGSLPTGPANYVQRAGRAGRRSGNAFLLTLVGRRARERYYLEEPLDMIAGQIAPPGSFPSAVEILRRQYAAHLLDLAARGDLPGVPALPGRAADLFGELGWLSGFTESALAHGDRLVSGFLDLFTGAGQDVDDIAAGQLRHYATVGLKETVTRAEEVWAARLADLRERVETVGRSIEALIESDPEQKRRKRALQAERNAVRRRIGEIGRTSAHGALVDLGVLPNYSLVDSATELEATLTWEERNAEGDREFRSEVREYKRPTARALTELAPGNHYYVRGYRHTVDGLDIGSMNRPAWRDWRVCPACGYVRTHDAATDTSPCPRCSSAVIADRGSLCRVLEPTRVYARDRRDDALIRDEHDERQRVFYETATAVDIPEEAIAPGAWRHTGRVFGVEFTREAVIRRFNLGALRMNRPATVTFAGNEVTPTPFQVCRACGGATLDEPTNAVSDVLGSSYDSRPGYHRPWCPQRRGDQVEHERIVLAHTLRTEALRILLPVATVHTAERIISFKAALMAGLARVYGGALDHLAATVAAMPDHETGHQRRYLVIHDTLPGGSGYLNPRAGAEGIREILTAAREVVAHCRCQGDEGRAACHRCLLAHVSDREFPHADRALAEEMLADLLDDWATDSIARTDDISLWNQVESELEARFLQALQRWAKTPDSGRSFELGGKVNGRRSAVLRLIGGDGDVIGWEVLFQNTIKGTRPDVVFRRMDTSRDQVALYLDGYSYHASSQHNRIADDADKRARLRAHGITVFQVNWDDLDHLDGKKVPHPAWLPYGPNGRMQAQKSYGKQGGDPKELDATVWNSPAETLFAYLGDPDPKRWAQRSQAAVTGIMRTAGAEKTGGGAVELAPHITPALRGDRLPGPVGGAGCVLIRGADDAGCRLVLVANQAERTFSAFTVLDDRKETLAGGGDDHKRRWKAWLYWGNLLQFLTHEGGDGGQFALSALGALDATVLSAVGGDGLDDTLALQPMDPAAVEALFGDTLASTRVLTSDLERGLVTLLTTTAADGSGTGATTGTGAAAVEQPTKPVPVEHTMDVTVDPEWVRVRELMDPDEPGLESLAEGLRQRGAPAPEVGYELGKGMWPAELAWPARKVAVVLSEELMGNADDKARGEAAYAEAGWHVREADRWEVSELLRILGADSGATGGHGSAAGDDDTTIAKG</sequence>
<dbReference type="Proteomes" id="UP001432401">
    <property type="component" value="Unassembled WGS sequence"/>
</dbReference>
<evidence type="ECO:0000259" key="5">
    <source>
        <dbReference type="PROSITE" id="PS51194"/>
    </source>
</evidence>
<comment type="caution">
    <text evidence="6">The sequence shown here is derived from an EMBL/GenBank/DDBJ whole genome shotgun (WGS) entry which is preliminary data.</text>
</comment>
<dbReference type="PROSITE" id="PS51192">
    <property type="entry name" value="HELICASE_ATP_BIND_1"/>
    <property type="match status" value="1"/>
</dbReference>
<keyword evidence="6" id="KW-0378">Hydrolase</keyword>
<protein>
    <submittedName>
        <fullName evidence="6">DEAD/DEAH box helicase</fullName>
    </submittedName>
</protein>
<feature type="region of interest" description="Disordered" evidence="3">
    <location>
        <begin position="2216"/>
        <end position="2236"/>
    </location>
</feature>
<dbReference type="InterPro" id="IPR018973">
    <property type="entry name" value="MZB"/>
</dbReference>
<name>A0ABV2A017_9ACTN</name>
<evidence type="ECO:0000259" key="4">
    <source>
        <dbReference type="PROSITE" id="PS51192"/>
    </source>
</evidence>
<evidence type="ECO:0000256" key="1">
    <source>
        <dbReference type="ARBA" id="ARBA00022741"/>
    </source>
</evidence>
<dbReference type="PANTHER" id="PTHR47957:SF3">
    <property type="entry name" value="ATP-DEPENDENT HELICASE HRQ1"/>
    <property type="match status" value="1"/>
</dbReference>
<feature type="region of interest" description="Disordered" evidence="3">
    <location>
        <begin position="266"/>
        <end position="293"/>
    </location>
</feature>
<dbReference type="Gene3D" id="3.40.50.300">
    <property type="entry name" value="P-loop containing nucleotide triphosphate hydrolases"/>
    <property type="match status" value="2"/>
</dbReference>
<dbReference type="Pfam" id="PF00271">
    <property type="entry name" value="Helicase_C"/>
    <property type="match status" value="1"/>
</dbReference>
<dbReference type="SMART" id="SM00490">
    <property type="entry name" value="HELICc"/>
    <property type="match status" value="1"/>
</dbReference>
<dbReference type="SUPFAM" id="SSF52540">
    <property type="entry name" value="P-loop containing nucleoside triphosphate hydrolases"/>
    <property type="match status" value="2"/>
</dbReference>
<dbReference type="InterPro" id="IPR014001">
    <property type="entry name" value="Helicase_ATP-bd"/>
</dbReference>
<feature type="compositionally biased region" description="Acidic residues" evidence="3">
    <location>
        <begin position="2227"/>
        <end position="2236"/>
    </location>
</feature>
<organism evidence="6 7">
    <name type="scientific">Nocardiopsis tropica</name>
    <dbReference type="NCBI Taxonomy" id="109330"/>
    <lineage>
        <taxon>Bacteria</taxon>
        <taxon>Bacillati</taxon>
        <taxon>Actinomycetota</taxon>
        <taxon>Actinomycetes</taxon>
        <taxon>Streptosporangiales</taxon>
        <taxon>Nocardiopsidaceae</taxon>
        <taxon>Nocardiopsis</taxon>
    </lineage>
</organism>
<evidence type="ECO:0000256" key="2">
    <source>
        <dbReference type="ARBA" id="ARBA00022840"/>
    </source>
</evidence>
<keyword evidence="1" id="KW-0547">Nucleotide-binding</keyword>
<evidence type="ECO:0000256" key="3">
    <source>
        <dbReference type="SAM" id="MobiDB-lite"/>
    </source>
</evidence>
<keyword evidence="7" id="KW-1185">Reference proteome</keyword>
<dbReference type="Pfam" id="PF00270">
    <property type="entry name" value="DEAD"/>
    <property type="match status" value="1"/>
</dbReference>
<proteinExistence type="predicted"/>
<dbReference type="Pfam" id="PF09369">
    <property type="entry name" value="MZB"/>
    <property type="match status" value="1"/>
</dbReference>
<dbReference type="PANTHER" id="PTHR47957">
    <property type="entry name" value="ATP-DEPENDENT HELICASE HRQ1"/>
    <property type="match status" value="1"/>
</dbReference>
<feature type="domain" description="Helicase C-terminal" evidence="5">
    <location>
        <begin position="970"/>
        <end position="1134"/>
    </location>
</feature>
<dbReference type="PROSITE" id="PS51194">
    <property type="entry name" value="HELICASE_CTER"/>
    <property type="match status" value="1"/>
</dbReference>
<dbReference type="InterPro" id="IPR001650">
    <property type="entry name" value="Helicase_C-like"/>
</dbReference>
<dbReference type="InterPro" id="IPR011545">
    <property type="entry name" value="DEAD/DEAH_box_helicase_dom"/>
</dbReference>
<evidence type="ECO:0000313" key="6">
    <source>
        <dbReference type="EMBL" id="MES0836696.1"/>
    </source>
</evidence>
<dbReference type="InterPro" id="IPR027417">
    <property type="entry name" value="P-loop_NTPase"/>
</dbReference>
<keyword evidence="6" id="KW-0347">Helicase</keyword>
<dbReference type="SMART" id="SM00487">
    <property type="entry name" value="DEXDc"/>
    <property type="match status" value="1"/>
</dbReference>
<dbReference type="GO" id="GO:0004386">
    <property type="term" value="F:helicase activity"/>
    <property type="evidence" value="ECO:0007669"/>
    <property type="project" value="UniProtKB-KW"/>
</dbReference>
<dbReference type="RefSeq" id="WP_352985511.1">
    <property type="nucleotide sequence ID" value="NZ_JBEQNA010000012.1"/>
</dbReference>